<sequence length="82" mass="9374">MTTEMKAWLKHRDGSSNVIRILPDRNGPAAQFYLLFTAYDAYPADLGRILFDADGYWIYDGDELKVEQQEQVAGMIMGTARR</sequence>
<name>A0A929PXG0_9SPHI</name>
<accession>A0A929PXG0</accession>
<evidence type="ECO:0000313" key="1">
    <source>
        <dbReference type="EMBL" id="MBE9663124.1"/>
    </source>
</evidence>
<protein>
    <submittedName>
        <fullName evidence="1">Uncharacterized protein</fullName>
    </submittedName>
</protein>
<organism evidence="1 2">
    <name type="scientific">Mucilaginibacter myungsuensis</name>
    <dbReference type="NCBI Taxonomy" id="649104"/>
    <lineage>
        <taxon>Bacteria</taxon>
        <taxon>Pseudomonadati</taxon>
        <taxon>Bacteroidota</taxon>
        <taxon>Sphingobacteriia</taxon>
        <taxon>Sphingobacteriales</taxon>
        <taxon>Sphingobacteriaceae</taxon>
        <taxon>Mucilaginibacter</taxon>
    </lineage>
</organism>
<evidence type="ECO:0000313" key="2">
    <source>
        <dbReference type="Proteomes" id="UP000622475"/>
    </source>
</evidence>
<keyword evidence="2" id="KW-1185">Reference proteome</keyword>
<dbReference type="Proteomes" id="UP000622475">
    <property type="component" value="Unassembled WGS sequence"/>
</dbReference>
<comment type="caution">
    <text evidence="1">The sequence shown here is derived from an EMBL/GenBank/DDBJ whole genome shotgun (WGS) entry which is preliminary data.</text>
</comment>
<dbReference type="AlphaFoldDB" id="A0A929PXG0"/>
<dbReference type="EMBL" id="JADFFL010000005">
    <property type="protein sequence ID" value="MBE9663124.1"/>
    <property type="molecule type" value="Genomic_DNA"/>
</dbReference>
<gene>
    <name evidence="1" type="ORF">IRJ16_14640</name>
</gene>
<dbReference type="RefSeq" id="WP_194112351.1">
    <property type="nucleotide sequence ID" value="NZ_JADFFL010000005.1"/>
</dbReference>
<proteinExistence type="predicted"/>
<reference evidence="1" key="1">
    <citation type="submission" date="2020-10" db="EMBL/GenBank/DDBJ databases">
        <title>Mucilaginibacter mali sp. nov., isolated from rhizosphere soil of apple orchard.</title>
        <authorList>
            <person name="Lee J.-S."/>
            <person name="Kim H.S."/>
            <person name="Kim J.-S."/>
        </authorList>
    </citation>
    <scope>NUCLEOTIDE SEQUENCE</scope>
    <source>
        <strain evidence="1">KCTC 22746</strain>
    </source>
</reference>